<gene>
    <name evidence="2" type="ORF">CEPIT_LOCUS30722</name>
</gene>
<feature type="domain" description="MATH" evidence="1">
    <location>
        <begin position="19"/>
        <end position="156"/>
    </location>
</feature>
<dbReference type="InterPro" id="IPR002083">
    <property type="entry name" value="MATH/TRAF_dom"/>
</dbReference>
<evidence type="ECO:0000313" key="2">
    <source>
        <dbReference type="EMBL" id="CAH9130561.1"/>
    </source>
</evidence>
<keyword evidence="3" id="KW-1185">Reference proteome</keyword>
<dbReference type="PANTHER" id="PTHR46162">
    <property type="entry name" value="TRAF-LIKE FAMILY PROTEIN"/>
    <property type="match status" value="1"/>
</dbReference>
<dbReference type="SUPFAM" id="SSF49599">
    <property type="entry name" value="TRAF domain-like"/>
    <property type="match status" value="2"/>
</dbReference>
<protein>
    <recommendedName>
        <fullName evidence="1">MATH domain-containing protein</fullName>
    </recommendedName>
</protein>
<reference evidence="2" key="1">
    <citation type="submission" date="2022-07" db="EMBL/GenBank/DDBJ databases">
        <authorList>
            <person name="Macas J."/>
            <person name="Novak P."/>
            <person name="Neumann P."/>
        </authorList>
    </citation>
    <scope>NUCLEOTIDE SEQUENCE</scope>
</reference>
<dbReference type="CDD" id="cd00121">
    <property type="entry name" value="MATH"/>
    <property type="match status" value="2"/>
</dbReference>
<dbReference type="Pfam" id="PF22486">
    <property type="entry name" value="MATH_2"/>
    <property type="match status" value="2"/>
</dbReference>
<dbReference type="SMART" id="SM00061">
    <property type="entry name" value="MATH"/>
    <property type="match status" value="2"/>
</dbReference>
<dbReference type="Proteomes" id="UP001152523">
    <property type="component" value="Unassembled WGS sequence"/>
</dbReference>
<name>A0AAV0F519_9ASTE</name>
<evidence type="ECO:0000259" key="1">
    <source>
        <dbReference type="PROSITE" id="PS50144"/>
    </source>
</evidence>
<dbReference type="InterPro" id="IPR008974">
    <property type="entry name" value="TRAF-like"/>
</dbReference>
<dbReference type="EMBL" id="CAMAPF010000962">
    <property type="protein sequence ID" value="CAH9130561.1"/>
    <property type="molecule type" value="Genomic_DNA"/>
</dbReference>
<accession>A0AAV0F519</accession>
<proteinExistence type="predicted"/>
<evidence type="ECO:0000313" key="3">
    <source>
        <dbReference type="Proteomes" id="UP001152523"/>
    </source>
</evidence>
<dbReference type="PANTHER" id="PTHR46162:SF40">
    <property type="entry name" value="TRAF-LIKE FAMILY PROTEIN"/>
    <property type="match status" value="1"/>
</dbReference>
<dbReference type="Gene3D" id="2.60.210.10">
    <property type="entry name" value="Apoptosis, Tumor Necrosis Factor Receptor Associated Protein 2, Chain A"/>
    <property type="match status" value="2"/>
</dbReference>
<sequence length="315" mass="35896">MGSTAARDGVERWSRDMPPAHFFFKIRSFSLLSETGVDKIESGVFEACDIKWRLCVVYPKGKLRAKGEDEEHISLYLQIVDNKFPAGWEVHAKFSLFVYDHVNDKYLTIQDAGGKTRRFHCMKTEYGFDKLFPLSTFNDPSNGYLVNDTCAFGAEILSVSSATKHECYSLVKAPIKNGTYTWTIKSFLTLKKRETYTRSNEFIVEGSKWKLLLYPSGDSRANGQYLSLFLELLGVEGLIAHGRKIYAKFILRICNHLVILKHKEIEVAKFFGDEAGSWGHPKFMKLSELESSSNGFLVKDSLIVEVEFKLISKYS</sequence>
<comment type="caution">
    <text evidence="2">The sequence shown here is derived from an EMBL/GenBank/DDBJ whole genome shotgun (WGS) entry which is preliminary data.</text>
</comment>
<dbReference type="PROSITE" id="PS50144">
    <property type="entry name" value="MATH"/>
    <property type="match status" value="2"/>
</dbReference>
<dbReference type="AlphaFoldDB" id="A0AAV0F519"/>
<organism evidence="2 3">
    <name type="scientific">Cuscuta epithymum</name>
    <dbReference type="NCBI Taxonomy" id="186058"/>
    <lineage>
        <taxon>Eukaryota</taxon>
        <taxon>Viridiplantae</taxon>
        <taxon>Streptophyta</taxon>
        <taxon>Embryophyta</taxon>
        <taxon>Tracheophyta</taxon>
        <taxon>Spermatophyta</taxon>
        <taxon>Magnoliopsida</taxon>
        <taxon>eudicotyledons</taxon>
        <taxon>Gunneridae</taxon>
        <taxon>Pentapetalae</taxon>
        <taxon>asterids</taxon>
        <taxon>lamiids</taxon>
        <taxon>Solanales</taxon>
        <taxon>Convolvulaceae</taxon>
        <taxon>Cuscuteae</taxon>
        <taxon>Cuscuta</taxon>
        <taxon>Cuscuta subgen. Cuscuta</taxon>
    </lineage>
</organism>
<feature type="domain" description="MATH" evidence="1">
    <location>
        <begin position="177"/>
        <end position="308"/>
    </location>
</feature>